<dbReference type="PANTHER" id="PTHR31477">
    <property type="entry name" value="CENTROSOMAL PROTEIN OF 44 KDA"/>
    <property type="match status" value="1"/>
</dbReference>
<dbReference type="OrthoDB" id="259598at2759"/>
<dbReference type="Ensembl" id="ENSCJAT00000096435.2">
    <property type="protein sequence ID" value="ENSCJAP00000078068.1"/>
    <property type="gene ID" value="ENSCJAG00000005195.5"/>
</dbReference>
<feature type="region of interest" description="Disordered" evidence="10">
    <location>
        <begin position="127"/>
        <end position="148"/>
    </location>
</feature>
<feature type="domain" description="Centrosomal CEP44" evidence="11">
    <location>
        <begin position="5"/>
        <end position="128"/>
    </location>
</feature>
<dbReference type="GO" id="GO:0010457">
    <property type="term" value="P:centriole-centriole cohesion"/>
    <property type="evidence" value="ECO:0007669"/>
    <property type="project" value="TreeGrafter"/>
</dbReference>
<protein>
    <recommendedName>
        <fullName evidence="4">Centrosomal protein of 44 kDa</fullName>
    </recommendedName>
</protein>
<reference evidence="12" key="3">
    <citation type="submission" date="2025-09" db="UniProtKB">
        <authorList>
            <consortium name="Ensembl"/>
        </authorList>
    </citation>
    <scope>IDENTIFICATION</scope>
</reference>
<dbReference type="InterPro" id="IPR029157">
    <property type="entry name" value="CEP44_CC"/>
</dbReference>
<dbReference type="RefSeq" id="XP_008990692.1">
    <property type="nucleotide sequence ID" value="XM_008992444.4"/>
</dbReference>
<organism evidence="12 13">
    <name type="scientific">Callithrix jacchus</name>
    <name type="common">White-tufted-ear marmoset</name>
    <name type="synonym">Simia Jacchus</name>
    <dbReference type="NCBI Taxonomy" id="9483"/>
    <lineage>
        <taxon>Eukaryota</taxon>
        <taxon>Metazoa</taxon>
        <taxon>Chordata</taxon>
        <taxon>Craniata</taxon>
        <taxon>Vertebrata</taxon>
        <taxon>Euteleostomi</taxon>
        <taxon>Mammalia</taxon>
        <taxon>Eutheria</taxon>
        <taxon>Euarchontoglires</taxon>
        <taxon>Primates</taxon>
        <taxon>Haplorrhini</taxon>
        <taxon>Platyrrhini</taxon>
        <taxon>Cebidae</taxon>
        <taxon>Callitrichinae</taxon>
        <taxon>Callithrix</taxon>
        <taxon>Callithrix</taxon>
    </lineage>
</organism>
<evidence type="ECO:0000256" key="6">
    <source>
        <dbReference type="ARBA" id="ARBA00023054"/>
    </source>
</evidence>
<evidence type="ECO:0000256" key="7">
    <source>
        <dbReference type="ARBA" id="ARBA00023212"/>
    </source>
</evidence>
<reference evidence="12" key="2">
    <citation type="submission" date="2025-08" db="UniProtKB">
        <authorList>
            <consortium name="Ensembl"/>
        </authorList>
    </citation>
    <scope>IDENTIFICATION</scope>
</reference>
<evidence type="ECO:0000313" key="12">
    <source>
        <dbReference type="Ensembl" id="ENSCJAP00000078068.1"/>
    </source>
</evidence>
<dbReference type="Bgee" id="ENSCJAG00000005195">
    <property type="expression patterns" value="Expressed in cerebellum and 6 other cell types or tissues"/>
</dbReference>
<dbReference type="GO" id="GO:0030496">
    <property type="term" value="C:midbody"/>
    <property type="evidence" value="ECO:0007669"/>
    <property type="project" value="UniProtKB-SubCell"/>
</dbReference>
<evidence type="ECO:0000256" key="2">
    <source>
        <dbReference type="ARBA" id="ARBA00004214"/>
    </source>
</evidence>
<dbReference type="Pfam" id="PF15007">
    <property type="entry name" value="CEP44"/>
    <property type="match status" value="1"/>
</dbReference>
<evidence type="ECO:0000256" key="8">
    <source>
        <dbReference type="ARBA" id="ARBA00046235"/>
    </source>
</evidence>
<dbReference type="InterPro" id="IPR033603">
    <property type="entry name" value="CEP44"/>
</dbReference>
<gene>
    <name evidence="12" type="primary">CEP44</name>
</gene>
<name>A0A5F4WK08_CALJA</name>
<accession>A0A5F4WK08</accession>
<evidence type="ECO:0000256" key="3">
    <source>
        <dbReference type="ARBA" id="ARBA00004647"/>
    </source>
</evidence>
<proteinExistence type="predicted"/>
<dbReference type="GO" id="GO:0000922">
    <property type="term" value="C:spindle pole"/>
    <property type="evidence" value="ECO:0007669"/>
    <property type="project" value="UniProtKB-SubCell"/>
</dbReference>
<comment type="function">
    <text evidence="8">Centriole-enriched microtubule-binding protein involved in centriole biogenesis. In collaboration with CEP295 and POC1B, is required for the centriole-to-centrosome conversion by ensuring the formation of bona fide centriole wall. Functions as a linker component that maintains centrosome cohesion. Associates with CROCC and regulates its stability and localization to the centrosome.</text>
</comment>
<comment type="subunit">
    <text evidence="9">Interacts with CROCC. Interacts with POC1B; the interaction is direct and recruits POC1B to centriolar microtubules. Binds to centriolar microtubules.</text>
</comment>
<reference evidence="12" key="1">
    <citation type="submission" date="2009-03" db="EMBL/GenBank/DDBJ databases">
        <authorList>
            <person name="Warren W."/>
            <person name="Ye L."/>
            <person name="Minx P."/>
            <person name="Worley K."/>
            <person name="Gibbs R."/>
            <person name="Wilson R.K."/>
        </authorList>
    </citation>
    <scope>NUCLEOTIDE SEQUENCE [LARGE SCALE GENOMIC DNA]</scope>
</reference>
<dbReference type="GeneID" id="100399030"/>
<evidence type="ECO:0000256" key="1">
    <source>
        <dbReference type="ARBA" id="ARBA00004114"/>
    </source>
</evidence>
<keyword evidence="5" id="KW-0963">Cytoplasm</keyword>
<evidence type="ECO:0000259" key="11">
    <source>
        <dbReference type="Pfam" id="PF15007"/>
    </source>
</evidence>
<dbReference type="GeneTree" id="ENSGT00390000009873"/>
<dbReference type="GO" id="GO:0005813">
    <property type="term" value="C:centrosome"/>
    <property type="evidence" value="ECO:0007669"/>
    <property type="project" value="TreeGrafter"/>
</dbReference>
<keyword evidence="6" id="KW-0175">Coiled coil</keyword>
<evidence type="ECO:0000256" key="4">
    <source>
        <dbReference type="ARBA" id="ARBA00014053"/>
    </source>
</evidence>
<feature type="compositionally biased region" description="Polar residues" evidence="10">
    <location>
        <begin position="330"/>
        <end position="346"/>
    </location>
</feature>
<feature type="region of interest" description="Disordered" evidence="10">
    <location>
        <begin position="317"/>
        <end position="346"/>
    </location>
</feature>
<evidence type="ECO:0000256" key="5">
    <source>
        <dbReference type="ARBA" id="ARBA00022490"/>
    </source>
</evidence>
<keyword evidence="7" id="KW-0206">Cytoskeleton</keyword>
<comment type="subcellular location">
    <subcellularLocation>
        <location evidence="1">Cytoplasm</location>
        <location evidence="1">Cytoskeleton</location>
        <location evidence="1">Microtubule organizing center</location>
        <location evidence="1">Centrosome</location>
        <location evidence="1">Centriole</location>
    </subcellularLocation>
    <subcellularLocation>
        <location evidence="3">Cytoplasm</location>
        <location evidence="3">Cytoskeleton</location>
        <location evidence="3">Spindle pole</location>
    </subcellularLocation>
    <subcellularLocation>
        <location evidence="2">Midbody</location>
    </subcellularLocation>
</comment>
<evidence type="ECO:0000256" key="10">
    <source>
        <dbReference type="SAM" id="MobiDB-lite"/>
    </source>
</evidence>
<sequence>MATGDLKRSLRNLEQVLRLLNYPEEVDCVGLIKGDTAASLPIISYSFTSYSPYVTELIMESNVELIAKNDLRFIDAVYKLLRDQFNYKPILTKKQFIQCGFAERKIQIVCDILNCVMKKHKELSSLQKIPSQQRKKISSAKSEPPLSNDKISAEAIGIDITGRLITSGKKKAVVIRHLYIEDNVNIPEDTLSAVTEVNEAVTASDLNAAEIKMPEIKVPEIEAERQDISVNPEITALQTMLAECQENLKKLTLIEKRLDCLEQKMKGKVMVDEKTWTNLLSRVTLLETEMLLSKKSDEFNEISEDYTSCSNMNLLNPHSKSKVERPASIPLSSGYSKASSDSTPRTSTINYCGLNEISEV</sequence>
<evidence type="ECO:0000256" key="9">
    <source>
        <dbReference type="ARBA" id="ARBA00046550"/>
    </source>
</evidence>
<dbReference type="GO" id="GO:0005814">
    <property type="term" value="C:centriole"/>
    <property type="evidence" value="ECO:0007669"/>
    <property type="project" value="UniProtKB-SubCell"/>
</dbReference>
<dbReference type="CTD" id="80817"/>
<dbReference type="GO" id="GO:0007099">
    <property type="term" value="P:centriole replication"/>
    <property type="evidence" value="ECO:0007669"/>
    <property type="project" value="TreeGrafter"/>
</dbReference>
<dbReference type="AlphaFoldDB" id="A0A5F4WK08"/>
<dbReference type="PANTHER" id="PTHR31477:SF1">
    <property type="entry name" value="CENTROSOMAL PROTEIN OF 44 KDA"/>
    <property type="match status" value="1"/>
</dbReference>
<evidence type="ECO:0000313" key="13">
    <source>
        <dbReference type="Proteomes" id="UP000008225"/>
    </source>
</evidence>
<dbReference type="Proteomes" id="UP000008225">
    <property type="component" value="Chromosome 3"/>
</dbReference>
<keyword evidence="13" id="KW-1185">Reference proteome</keyword>